<evidence type="ECO:0000256" key="1">
    <source>
        <dbReference type="ARBA" id="ARBA00004479"/>
    </source>
</evidence>
<evidence type="ECO:0000256" key="3">
    <source>
        <dbReference type="ARBA" id="ARBA00023157"/>
    </source>
</evidence>
<evidence type="ECO:0000259" key="8">
    <source>
        <dbReference type="PROSITE" id="PS50835"/>
    </source>
</evidence>
<keyword evidence="3" id="KW-1015">Disulfide bond</keyword>
<name>A0A6P8IG20_ACTTE</name>
<protein>
    <submittedName>
        <fullName evidence="10">Hemicentin-2-like isoform X2</fullName>
    </submittedName>
</protein>
<dbReference type="InterPro" id="IPR007110">
    <property type="entry name" value="Ig-like_dom"/>
</dbReference>
<dbReference type="SMART" id="SM00409">
    <property type="entry name" value="IG"/>
    <property type="match status" value="3"/>
</dbReference>
<keyword evidence="2 6" id="KW-0472">Membrane</keyword>
<dbReference type="InParanoid" id="A0A6P8IG20"/>
<dbReference type="Gene3D" id="2.60.40.10">
    <property type="entry name" value="Immunoglobulins"/>
    <property type="match status" value="4"/>
</dbReference>
<evidence type="ECO:0000256" key="7">
    <source>
        <dbReference type="SAM" id="SignalP"/>
    </source>
</evidence>
<dbReference type="Pfam" id="PF07679">
    <property type="entry name" value="I-set"/>
    <property type="match status" value="1"/>
</dbReference>
<keyword evidence="4" id="KW-0325">Glycoprotein</keyword>
<dbReference type="Proteomes" id="UP000515163">
    <property type="component" value="Unplaced"/>
</dbReference>
<keyword evidence="6" id="KW-1133">Transmembrane helix</keyword>
<feature type="domain" description="Ig-like" evidence="8">
    <location>
        <begin position="323"/>
        <end position="423"/>
    </location>
</feature>
<keyword evidence="7" id="KW-0732">Signal</keyword>
<dbReference type="RefSeq" id="XP_031565700.1">
    <property type="nucleotide sequence ID" value="XM_031709840.1"/>
</dbReference>
<evidence type="ECO:0000256" key="4">
    <source>
        <dbReference type="ARBA" id="ARBA00023180"/>
    </source>
</evidence>
<dbReference type="InterPro" id="IPR051275">
    <property type="entry name" value="Cell_adhesion_signaling"/>
</dbReference>
<feature type="domain" description="Ig-like" evidence="8">
    <location>
        <begin position="36"/>
        <end position="114"/>
    </location>
</feature>
<evidence type="ECO:0000256" key="5">
    <source>
        <dbReference type="ARBA" id="ARBA00023319"/>
    </source>
</evidence>
<dbReference type="OrthoDB" id="6370831at2759"/>
<dbReference type="PANTHER" id="PTHR11640:SF160">
    <property type="entry name" value="PEROXIDASIN HOMOLOG"/>
    <property type="match status" value="1"/>
</dbReference>
<feature type="transmembrane region" description="Helical" evidence="6">
    <location>
        <begin position="444"/>
        <end position="469"/>
    </location>
</feature>
<evidence type="ECO:0000256" key="2">
    <source>
        <dbReference type="ARBA" id="ARBA00023136"/>
    </source>
</evidence>
<dbReference type="InterPro" id="IPR013783">
    <property type="entry name" value="Ig-like_fold"/>
</dbReference>
<feature type="chain" id="PRO_5027893193" evidence="7">
    <location>
        <begin position="19"/>
        <end position="511"/>
    </location>
</feature>
<dbReference type="SUPFAM" id="SSF48726">
    <property type="entry name" value="Immunoglobulin"/>
    <property type="match status" value="4"/>
</dbReference>
<keyword evidence="9" id="KW-1185">Reference proteome</keyword>
<dbReference type="SMART" id="SM00408">
    <property type="entry name" value="IGc2"/>
    <property type="match status" value="2"/>
</dbReference>
<dbReference type="InterPro" id="IPR036179">
    <property type="entry name" value="Ig-like_dom_sf"/>
</dbReference>
<sequence length="511" mass="57699">MNVLRFYIIGLLACFVGAIHIDVTINGAQVKSIPAGSDVVLNCSVPRDDAVDRFDWLKGNQSVSDHVVTTSFQGGVWWSSLVLQNVSPINTTAMYTCRTWKNNSTKSTLQRHVCVDEIVLQVEPRALMLDAGDSSVITCTVQASCEVPSLQWLKLPGNIITDKHRIVNTSKTELKLKLSEVNLKDRGLYYCRAINSAGREVKTQMFLLIVNEVLLPNPPLVTSPHQHVDGYHGSDVTLSFSTQYTPRPLSYGEWYYDGKVLHDSPKYTIHNRWFFPGTDRGLFSMTVHNLNEDDSGNYTLEVTTSVKPFAVGHVQLTVHGRDPNETHGMVPNVPTVKAKEIEISCEMEYPNSEKQPPRLYWALNGEKLTPQSKYKTRSLQEHKGHHNTLIKMVVTIFNYSQSDCRWYTCGMNTSQGVKEKLVAPCPMNQIESQATSEQEICCKWMWIPITLAGVFMLVAMVIGLTCLFVKHEKIKNNIFHKGFVRHSGEEGHEKYHVHSNETVHNELHSNL</sequence>
<evidence type="ECO:0000256" key="6">
    <source>
        <dbReference type="SAM" id="Phobius"/>
    </source>
</evidence>
<reference evidence="10" key="1">
    <citation type="submission" date="2025-08" db="UniProtKB">
        <authorList>
            <consortium name="RefSeq"/>
        </authorList>
    </citation>
    <scope>IDENTIFICATION</scope>
    <source>
        <tissue evidence="10">Tentacle</tissue>
    </source>
</reference>
<dbReference type="PANTHER" id="PTHR11640">
    <property type="entry name" value="NEPHRIN"/>
    <property type="match status" value="1"/>
</dbReference>
<organism evidence="9 10">
    <name type="scientific">Actinia tenebrosa</name>
    <name type="common">Australian red waratah sea anemone</name>
    <dbReference type="NCBI Taxonomy" id="6105"/>
    <lineage>
        <taxon>Eukaryota</taxon>
        <taxon>Metazoa</taxon>
        <taxon>Cnidaria</taxon>
        <taxon>Anthozoa</taxon>
        <taxon>Hexacorallia</taxon>
        <taxon>Actiniaria</taxon>
        <taxon>Actiniidae</taxon>
        <taxon>Actinia</taxon>
    </lineage>
</organism>
<dbReference type="GO" id="GO:0016020">
    <property type="term" value="C:membrane"/>
    <property type="evidence" value="ECO:0007669"/>
    <property type="project" value="UniProtKB-SubCell"/>
</dbReference>
<proteinExistence type="predicted"/>
<dbReference type="AlphaFoldDB" id="A0A6P8IG20"/>
<dbReference type="CDD" id="cd00096">
    <property type="entry name" value="Ig"/>
    <property type="match status" value="1"/>
</dbReference>
<gene>
    <name evidence="10" type="primary">LOC116300875</name>
</gene>
<comment type="subcellular location">
    <subcellularLocation>
        <location evidence="1">Membrane</location>
        <topology evidence="1">Single-pass type I membrane protein</topology>
    </subcellularLocation>
</comment>
<evidence type="ECO:0000313" key="10">
    <source>
        <dbReference type="RefSeq" id="XP_031565700.1"/>
    </source>
</evidence>
<dbReference type="InterPro" id="IPR013098">
    <property type="entry name" value="Ig_I-set"/>
</dbReference>
<keyword evidence="6" id="KW-0812">Transmembrane</keyword>
<dbReference type="InterPro" id="IPR003598">
    <property type="entry name" value="Ig_sub2"/>
</dbReference>
<dbReference type="InterPro" id="IPR003599">
    <property type="entry name" value="Ig_sub"/>
</dbReference>
<feature type="domain" description="Ig-like" evidence="8">
    <location>
        <begin position="116"/>
        <end position="202"/>
    </location>
</feature>
<keyword evidence="5" id="KW-0393">Immunoglobulin domain</keyword>
<feature type="signal peptide" evidence="7">
    <location>
        <begin position="1"/>
        <end position="18"/>
    </location>
</feature>
<accession>A0A6P8IG20</accession>
<evidence type="ECO:0000313" key="9">
    <source>
        <dbReference type="Proteomes" id="UP000515163"/>
    </source>
</evidence>
<dbReference type="GeneID" id="116300875"/>
<dbReference type="PROSITE" id="PS50835">
    <property type="entry name" value="IG_LIKE"/>
    <property type="match status" value="3"/>
</dbReference>